<evidence type="ECO:0000256" key="1">
    <source>
        <dbReference type="SAM" id="SignalP"/>
    </source>
</evidence>
<dbReference type="EMBL" id="CATOUU010001142">
    <property type="protein sequence ID" value="CAI9974292.1"/>
    <property type="molecule type" value="Genomic_DNA"/>
</dbReference>
<keyword evidence="1" id="KW-0732">Signal</keyword>
<dbReference type="Proteomes" id="UP001642409">
    <property type="component" value="Unassembled WGS sequence"/>
</dbReference>
<organism evidence="2">
    <name type="scientific">Hexamita inflata</name>
    <dbReference type="NCBI Taxonomy" id="28002"/>
    <lineage>
        <taxon>Eukaryota</taxon>
        <taxon>Metamonada</taxon>
        <taxon>Diplomonadida</taxon>
        <taxon>Hexamitidae</taxon>
        <taxon>Hexamitinae</taxon>
        <taxon>Hexamita</taxon>
    </lineage>
</organism>
<keyword evidence="6" id="KW-1185">Reference proteome</keyword>
<dbReference type="InterPro" id="IPR009030">
    <property type="entry name" value="Growth_fac_rcpt_cys_sf"/>
</dbReference>
<gene>
    <name evidence="2" type="ORF">HINF_LOCUS21799</name>
    <name evidence="4" type="ORF">HINF_LOCUS53039</name>
    <name evidence="3" type="ORF">HINF_LOCUS61937</name>
    <name evidence="5" type="ORF">HINF_LOCUS68358</name>
</gene>
<evidence type="ECO:0000313" key="2">
    <source>
        <dbReference type="EMBL" id="CAI9934154.1"/>
    </source>
</evidence>
<dbReference type="EMBL" id="CAXDID020000268">
    <property type="protein sequence ID" value="CAL6067474.1"/>
    <property type="molecule type" value="Genomic_DNA"/>
</dbReference>
<dbReference type="EMBL" id="CAXDID020000484">
    <property type="protein sequence ID" value="CAL6096288.1"/>
    <property type="molecule type" value="Genomic_DNA"/>
</dbReference>
<dbReference type="SUPFAM" id="SSF57184">
    <property type="entry name" value="Growth factor receptor domain"/>
    <property type="match status" value="1"/>
</dbReference>
<evidence type="ECO:0000313" key="3">
    <source>
        <dbReference type="EMBL" id="CAI9974292.1"/>
    </source>
</evidence>
<comment type="caution">
    <text evidence="2">The sequence shown here is derived from an EMBL/GenBank/DDBJ whole genome shotgun (WGS) entry which is preliminary data.</text>
</comment>
<proteinExistence type="predicted"/>
<sequence length="149" mass="15994">MLQYILTLSIVCAVNYWDPGTGCQPCPAGISTSDGTETTCHCSDGTFDPANNLCTCASGYFFKGGVCTECPPGISSVTSDYLCAPVPTDLSIPTLSSVFADQTRSQRTTPAFRVRSGYQLRYRMSHRAPVPTDPSIPMLSSVFADQTRS</sequence>
<feature type="signal peptide" evidence="1">
    <location>
        <begin position="1"/>
        <end position="23"/>
    </location>
</feature>
<feature type="chain" id="PRO_5044704995" evidence="1">
    <location>
        <begin position="24"/>
        <end position="149"/>
    </location>
</feature>
<evidence type="ECO:0000313" key="4">
    <source>
        <dbReference type="EMBL" id="CAL6067474.1"/>
    </source>
</evidence>
<name>A0AA86P8M6_9EUKA</name>
<keyword evidence="2" id="KW-0675">Receptor</keyword>
<protein>
    <submittedName>
        <fullName evidence="2">Growth factor receptor cysteine-rich domain superfamily</fullName>
    </submittedName>
    <submittedName>
        <fullName evidence="4">Growth_factor receptor cysteine-rich domain superfamily</fullName>
    </submittedName>
</protein>
<reference evidence="4 6" key="2">
    <citation type="submission" date="2024-07" db="EMBL/GenBank/DDBJ databases">
        <authorList>
            <person name="Akdeniz Z."/>
        </authorList>
    </citation>
    <scope>NUCLEOTIDE SEQUENCE [LARGE SCALE GENOMIC DNA]</scope>
</reference>
<evidence type="ECO:0000313" key="6">
    <source>
        <dbReference type="Proteomes" id="UP001642409"/>
    </source>
</evidence>
<dbReference type="EMBL" id="CATOUU010000558">
    <property type="protein sequence ID" value="CAI9934154.1"/>
    <property type="molecule type" value="Genomic_DNA"/>
</dbReference>
<evidence type="ECO:0000313" key="5">
    <source>
        <dbReference type="EMBL" id="CAL6096288.1"/>
    </source>
</evidence>
<reference evidence="2" key="1">
    <citation type="submission" date="2023-06" db="EMBL/GenBank/DDBJ databases">
        <authorList>
            <person name="Kurt Z."/>
        </authorList>
    </citation>
    <scope>NUCLEOTIDE SEQUENCE</scope>
</reference>
<accession>A0AA86P8M6</accession>
<dbReference type="AlphaFoldDB" id="A0AA86P8M6"/>